<sequence length="473" mass="51446">MENMFKRSLLSAVVVGIIAGSAVTAAPSAQASAFFEDSSINGAINFWMRDRTRGGYDAYTGQDTRKTPNLDHGSIYTSLGFNSGYASDVVGLDLNVYATFDMWSNASPDHEMNFWNVDNPYDQNPAIDECQNVTANDETGELEETNSQWNSSCTDNGISYQTVAAKFKLGEDGSAKLGYFQPSVPSAIGVNWSYAAGTWLGGEVGYKFDNLELGVVYGTKYKAPWFKDTYNLRTTNGKDAGDAYSVGARYTFNNGLLLDVAYAGLTDGDRKNAHVKVNNTLDNGWYLAGQLYVVDDDEQYDSTAYQLVFMSAKSYGAYSVRAEATYTEAESLDSSVVGNMSYRLTSAYGGSNGTYDVWWNNRSDFNHDGEFAGFASVARDFSDLGAQGFSAGVSGAFGMASSDISGVDDLFEYAGSVFANYAIQGGALEGANLGFYYTEYINDTDVGNWAPYTNLFQDESDIKVTLTIPFTVK</sequence>
<comment type="caution">
    <text evidence="5">The sequence shown here is derived from an EMBL/GenBank/DDBJ whole genome shotgun (WGS) entry which is preliminary data.</text>
</comment>
<dbReference type="GO" id="GO:0015772">
    <property type="term" value="P:oligosaccharide transport"/>
    <property type="evidence" value="ECO:0007669"/>
    <property type="project" value="TreeGrafter"/>
</dbReference>
<evidence type="ECO:0000256" key="2">
    <source>
        <dbReference type="ARBA" id="ARBA00022448"/>
    </source>
</evidence>
<keyword evidence="3 4" id="KW-0732">Signal</keyword>
<dbReference type="GO" id="GO:0015288">
    <property type="term" value="F:porin activity"/>
    <property type="evidence" value="ECO:0007669"/>
    <property type="project" value="TreeGrafter"/>
</dbReference>
<keyword evidence="6" id="KW-1185">Reference proteome</keyword>
<gene>
    <name evidence="5" type="ORF">BIT28_18475</name>
</gene>
<dbReference type="AlphaFoldDB" id="A0A1Q9GN36"/>
<name>A0A1Q9GN36_9GAMM</name>
<evidence type="ECO:0000256" key="4">
    <source>
        <dbReference type="SAM" id="SignalP"/>
    </source>
</evidence>
<dbReference type="EMBL" id="MJIL01000069">
    <property type="protein sequence ID" value="OLQ76006.1"/>
    <property type="molecule type" value="Genomic_DNA"/>
</dbReference>
<evidence type="ECO:0000256" key="3">
    <source>
        <dbReference type="ARBA" id="ARBA00022729"/>
    </source>
</evidence>
<protein>
    <submittedName>
        <fullName evidence="5">Multidrug transporter</fullName>
    </submittedName>
</protein>
<dbReference type="PANTHER" id="PTHR34596:SF2">
    <property type="entry name" value="CHITOPORIN"/>
    <property type="match status" value="1"/>
</dbReference>
<dbReference type="InterPro" id="IPR005318">
    <property type="entry name" value="OM_porin_bac"/>
</dbReference>
<dbReference type="InterPro" id="IPR023614">
    <property type="entry name" value="Porin_dom_sf"/>
</dbReference>
<dbReference type="OrthoDB" id="5579297at2"/>
<dbReference type="STRING" id="1903952.BIT28_18475"/>
<feature type="chain" id="PRO_5012683564" evidence="4">
    <location>
        <begin position="26"/>
        <end position="473"/>
    </location>
</feature>
<dbReference type="GO" id="GO:0016020">
    <property type="term" value="C:membrane"/>
    <property type="evidence" value="ECO:0007669"/>
    <property type="project" value="InterPro"/>
</dbReference>
<dbReference type="RefSeq" id="WP_075763881.1">
    <property type="nucleotide sequence ID" value="NZ_MJIL01000069.1"/>
</dbReference>
<proteinExistence type="inferred from homology"/>
<reference evidence="5 6" key="1">
    <citation type="submission" date="2016-09" db="EMBL/GenBank/DDBJ databases">
        <title>Photobacterium proteolyticum sp. nov. a protease producing bacterium isolated from ocean sediments of Laizhou Bay.</title>
        <authorList>
            <person name="Li Y."/>
        </authorList>
    </citation>
    <scope>NUCLEOTIDE SEQUENCE [LARGE SCALE GENOMIC DNA]</scope>
    <source>
        <strain evidence="5 6">13-12</strain>
    </source>
</reference>
<comment type="similarity">
    <text evidence="1">Belongs to the outer membrane porin (Opr) (TC 1.B.25) family.</text>
</comment>
<evidence type="ECO:0000313" key="6">
    <source>
        <dbReference type="Proteomes" id="UP000186905"/>
    </source>
</evidence>
<accession>A0A1Q9GN36</accession>
<dbReference type="PANTHER" id="PTHR34596">
    <property type="entry name" value="CHITOPORIN"/>
    <property type="match status" value="1"/>
</dbReference>
<keyword evidence="2" id="KW-0813">Transport</keyword>
<feature type="signal peptide" evidence="4">
    <location>
        <begin position="1"/>
        <end position="25"/>
    </location>
</feature>
<evidence type="ECO:0000313" key="5">
    <source>
        <dbReference type="EMBL" id="OLQ76006.1"/>
    </source>
</evidence>
<dbReference type="Proteomes" id="UP000186905">
    <property type="component" value="Unassembled WGS sequence"/>
</dbReference>
<evidence type="ECO:0000256" key="1">
    <source>
        <dbReference type="ARBA" id="ARBA00009075"/>
    </source>
</evidence>
<dbReference type="Gene3D" id="2.40.160.10">
    <property type="entry name" value="Porin"/>
    <property type="match status" value="1"/>
</dbReference>
<organism evidence="5 6">
    <name type="scientific">Photobacterium proteolyticum</name>
    <dbReference type="NCBI Taxonomy" id="1903952"/>
    <lineage>
        <taxon>Bacteria</taxon>
        <taxon>Pseudomonadati</taxon>
        <taxon>Pseudomonadota</taxon>
        <taxon>Gammaproteobacteria</taxon>
        <taxon>Vibrionales</taxon>
        <taxon>Vibrionaceae</taxon>
        <taxon>Photobacterium</taxon>
    </lineage>
</organism>